<feature type="binding site" evidence="5">
    <location>
        <position position="150"/>
    </location>
    <ligand>
        <name>FAD</name>
        <dbReference type="ChEBI" id="CHEBI:57692"/>
    </ligand>
</feature>
<feature type="binding site" evidence="5">
    <location>
        <position position="479"/>
    </location>
    <ligand>
        <name>substrate</name>
    </ligand>
</feature>
<dbReference type="HOGENOM" id="CLU_004498_0_3_1"/>
<protein>
    <recommendedName>
        <fullName evidence="6">Amine oxidase</fullName>
        <ecNumber evidence="6">1.4.3.-</ecNumber>
    </recommendedName>
</protein>
<feature type="binding site" evidence="5">
    <location>
        <position position="374"/>
    </location>
    <ligand>
        <name>FAD</name>
        <dbReference type="ChEBI" id="CHEBI:57692"/>
    </ligand>
</feature>
<dbReference type="InterPro" id="IPR001613">
    <property type="entry name" value="Flavin_amine_oxidase"/>
</dbReference>
<evidence type="ECO:0000313" key="9">
    <source>
        <dbReference type="Proteomes" id="UP000001745"/>
    </source>
</evidence>
<dbReference type="VEuPathDB" id="FungiDB:TSTA_112720"/>
<dbReference type="GeneID" id="8105737"/>
<dbReference type="InterPro" id="IPR050703">
    <property type="entry name" value="Flavin_MAO"/>
</dbReference>
<dbReference type="EMBL" id="EQ962655">
    <property type="protein sequence ID" value="EED17440.1"/>
    <property type="molecule type" value="Genomic_DNA"/>
</dbReference>
<dbReference type="InterPro" id="IPR036188">
    <property type="entry name" value="FAD/NAD-bd_sf"/>
</dbReference>
<dbReference type="Gene3D" id="3.50.50.60">
    <property type="entry name" value="FAD/NAD(P)-binding domain"/>
    <property type="match status" value="1"/>
</dbReference>
<dbReference type="Gene3D" id="1.10.405.10">
    <property type="entry name" value="Guanine Nucleotide Dissociation Inhibitor, domain 1"/>
    <property type="match status" value="1"/>
</dbReference>
<dbReference type="OMA" id="GHEWSTE"/>
<dbReference type="SUPFAM" id="SSF51905">
    <property type="entry name" value="FAD/NAD(P)-binding domain"/>
    <property type="match status" value="1"/>
</dbReference>
<dbReference type="InParanoid" id="B8MAL6"/>
<dbReference type="SUPFAM" id="SSF54373">
    <property type="entry name" value="FAD-linked reductases, C-terminal domain"/>
    <property type="match status" value="1"/>
</dbReference>
<dbReference type="GO" id="GO:0097621">
    <property type="term" value="F:monoamine oxidase activity"/>
    <property type="evidence" value="ECO:0007669"/>
    <property type="project" value="UniProtKB-EC"/>
</dbReference>
<dbReference type="InterPro" id="IPR002937">
    <property type="entry name" value="Amino_oxidase"/>
</dbReference>
<dbReference type="EC" id="1.4.3.-" evidence="6"/>
<evidence type="ECO:0000256" key="5">
    <source>
        <dbReference type="PIRSR" id="PIRSR601613-1"/>
    </source>
</evidence>
<feature type="domain" description="Amine oxidase" evidence="7">
    <location>
        <begin position="149"/>
        <end position="588"/>
    </location>
</feature>
<dbReference type="Pfam" id="PF01593">
    <property type="entry name" value="Amino_oxidase"/>
    <property type="match status" value="1"/>
</dbReference>
<dbReference type="PhylomeDB" id="B8MAL6"/>
<sequence length="596" mass="64749">MAKTGTTMIDPHGLFDSRPTFSHVATSSGATRFVATAGQVGADENGVVPSDIDEQIQLAFKNLKRCLDATGAKVTDIVKVVYYIVNYDPNNRRHFEPLKAFLNGHRPASTLVPVPKLANPEFVFEIEAYLAIPQEPLKTVDVVVVGAGLSGLKAAYEVQRAGYSCAVVEARDRVGGKTWSVNQDLAGFVDVGAAWINDTNQSEIFALVQALGLKTVIQNTTGNIVQEDIDGTVSQFPYSTVPKKLSESDGVQSMVGIRDKTEAACQKLDIHDPVRTGAELDKLTFHDWVKSQGGGKTALASATVWTRAMLGLEPTEVSALYFLNYCKSGGGLLQMRSDQKGGGQYMRLVNGTQSISIGLAGLLKPDSILLNSPVRTVEQTAEGVYVSSARGEFRCKRLVVSVPTPLYKEITFNPPLPKDKLELSQQNNLGFTNKVIVRYATPWWRQYNLCGMLQSWTGPVAVSRDSSVDEAGQYSLTCFCVGDLGRGLSKLPQAERFKTVVDHINRTVGLGVSAPAPIAFYEHEWMHDQWAQGCPCPAAPPGTMSKYEHALRSAHGKVHFVGTETSYEWKGYMDGAIRSGARGAQEVIRALGTPKL</sequence>
<comment type="catalytic activity">
    <reaction evidence="4">
        <text>a secondary aliphatic amine + O2 + H2O = a primary amine + an aldehyde + H2O2</text>
        <dbReference type="Rhea" id="RHEA:26414"/>
        <dbReference type="ChEBI" id="CHEBI:15377"/>
        <dbReference type="ChEBI" id="CHEBI:15379"/>
        <dbReference type="ChEBI" id="CHEBI:16240"/>
        <dbReference type="ChEBI" id="CHEBI:17478"/>
        <dbReference type="ChEBI" id="CHEBI:58855"/>
        <dbReference type="ChEBI" id="CHEBI:65296"/>
        <dbReference type="EC" id="1.4.3.4"/>
    </reaction>
</comment>
<accession>B8MAL6</accession>
<evidence type="ECO:0000256" key="1">
    <source>
        <dbReference type="ARBA" id="ARBA00001974"/>
    </source>
</evidence>
<proteinExistence type="inferred from homology"/>
<keyword evidence="3 6" id="KW-0560">Oxidoreductase</keyword>
<dbReference type="InterPro" id="IPR035959">
    <property type="entry name" value="RutC-like_sf"/>
</dbReference>
<feature type="binding site" evidence="5">
    <location>
        <position position="564"/>
    </location>
    <ligand>
        <name>FAD</name>
        <dbReference type="ChEBI" id="CHEBI:57692"/>
    </ligand>
</feature>
<dbReference type="PANTHER" id="PTHR43563:SF14">
    <property type="entry name" value="AMINE OXIDASE"/>
    <property type="match status" value="1"/>
</dbReference>
<reference evidence="9" key="1">
    <citation type="journal article" date="2015" name="Genome Announc.">
        <title>Genome sequence of the AIDS-associated pathogen Penicillium marneffei (ATCC18224) and its near taxonomic relative Talaromyces stipitatus (ATCC10500).</title>
        <authorList>
            <person name="Nierman W.C."/>
            <person name="Fedorova-Abrams N.D."/>
            <person name="Andrianopoulos A."/>
        </authorList>
    </citation>
    <scope>NUCLEOTIDE SEQUENCE [LARGE SCALE GENOMIC DNA]</scope>
    <source>
        <strain evidence="9">ATCC 10500 / CBS 375.48 / QM 6759 / NRRL 1006</strain>
    </source>
</reference>
<dbReference type="STRING" id="441959.B8MAL6"/>
<dbReference type="eggNOG" id="KOG0029">
    <property type="taxonomic scope" value="Eukaryota"/>
</dbReference>
<organism evidence="8 9">
    <name type="scientific">Talaromyces stipitatus (strain ATCC 10500 / CBS 375.48 / QM 6759 / NRRL 1006)</name>
    <name type="common">Penicillium stipitatum</name>
    <dbReference type="NCBI Taxonomy" id="441959"/>
    <lineage>
        <taxon>Eukaryota</taxon>
        <taxon>Fungi</taxon>
        <taxon>Dikarya</taxon>
        <taxon>Ascomycota</taxon>
        <taxon>Pezizomycotina</taxon>
        <taxon>Eurotiomycetes</taxon>
        <taxon>Eurotiomycetidae</taxon>
        <taxon>Eurotiales</taxon>
        <taxon>Trichocomaceae</taxon>
        <taxon>Talaromyces</taxon>
        <taxon>Talaromyces sect. Talaromyces</taxon>
    </lineage>
</organism>
<comment type="cofactor">
    <cofactor evidence="1 6">
        <name>FAD</name>
        <dbReference type="ChEBI" id="CHEBI:57692"/>
    </cofactor>
</comment>
<dbReference type="OrthoDB" id="5046242at2759"/>
<evidence type="ECO:0000313" key="8">
    <source>
        <dbReference type="EMBL" id="EED17440.1"/>
    </source>
</evidence>
<keyword evidence="6" id="KW-0274">FAD</keyword>
<dbReference type="Gene3D" id="3.30.1330.40">
    <property type="entry name" value="RutC-like"/>
    <property type="match status" value="1"/>
</dbReference>
<keyword evidence="6" id="KW-0285">Flavoprotein</keyword>
<dbReference type="Pfam" id="PF01042">
    <property type="entry name" value="Ribonuc_L-PSP"/>
    <property type="match status" value="1"/>
</dbReference>
<dbReference type="InterPro" id="IPR006175">
    <property type="entry name" value="YjgF/YER057c/UK114"/>
</dbReference>
<evidence type="ECO:0000256" key="6">
    <source>
        <dbReference type="RuleBase" id="RU362067"/>
    </source>
</evidence>
<gene>
    <name evidence="8" type="ORF">TSTA_112720</name>
</gene>
<dbReference type="AlphaFoldDB" id="B8MAL6"/>
<evidence type="ECO:0000256" key="3">
    <source>
        <dbReference type="ARBA" id="ARBA00023002"/>
    </source>
</evidence>
<name>B8MAL6_TALSN</name>
<dbReference type="Gene3D" id="3.90.660.10">
    <property type="match status" value="1"/>
</dbReference>
<feature type="binding site" evidence="5">
    <location>
        <begin position="169"/>
        <end position="170"/>
    </location>
    <ligand>
        <name>FAD</name>
        <dbReference type="ChEBI" id="CHEBI:57692"/>
    </ligand>
</feature>
<dbReference type="PANTHER" id="PTHR43563">
    <property type="entry name" value="AMINE OXIDASE"/>
    <property type="match status" value="1"/>
</dbReference>
<dbReference type="Proteomes" id="UP000001745">
    <property type="component" value="Unassembled WGS sequence"/>
</dbReference>
<dbReference type="RefSeq" id="XP_002481432.1">
    <property type="nucleotide sequence ID" value="XM_002481387.1"/>
</dbReference>
<keyword evidence="9" id="KW-1185">Reference proteome</keyword>
<evidence type="ECO:0000256" key="2">
    <source>
        <dbReference type="ARBA" id="ARBA00005995"/>
    </source>
</evidence>
<comment type="similarity">
    <text evidence="2 6">Belongs to the flavin monoamine oxidase family.</text>
</comment>
<evidence type="ECO:0000259" key="7">
    <source>
        <dbReference type="Pfam" id="PF01593"/>
    </source>
</evidence>
<dbReference type="SUPFAM" id="SSF55298">
    <property type="entry name" value="YjgF-like"/>
    <property type="match status" value="1"/>
</dbReference>
<dbReference type="PRINTS" id="PR00757">
    <property type="entry name" value="AMINEOXDASEF"/>
</dbReference>
<evidence type="ECO:0000256" key="4">
    <source>
        <dbReference type="ARBA" id="ARBA00048448"/>
    </source>
</evidence>